<dbReference type="PROSITE" id="PS50192">
    <property type="entry name" value="T_SNARE"/>
    <property type="match status" value="1"/>
</dbReference>
<dbReference type="InterPro" id="IPR000727">
    <property type="entry name" value="T_SNARE_dom"/>
</dbReference>
<dbReference type="CDD" id="cd11386">
    <property type="entry name" value="MCP_signal"/>
    <property type="match status" value="1"/>
</dbReference>
<evidence type="ECO:0000256" key="10">
    <source>
        <dbReference type="ARBA" id="ARBA00029447"/>
    </source>
</evidence>
<organism evidence="14 15">
    <name type="scientific">Symbiopectobacterium purcellii</name>
    <dbReference type="NCBI Taxonomy" id="2871826"/>
    <lineage>
        <taxon>Bacteria</taxon>
        <taxon>Pseudomonadati</taxon>
        <taxon>Pseudomonadota</taxon>
        <taxon>Gammaproteobacteria</taxon>
        <taxon>Enterobacterales</taxon>
        <taxon>Enterobacteriaceae</taxon>
    </lineage>
</organism>
<protein>
    <submittedName>
        <fullName evidence="14">Tar ligand binding domain-containing protein</fullName>
    </submittedName>
</protein>
<dbReference type="Pfam" id="PF00015">
    <property type="entry name" value="MCPsignal"/>
    <property type="match status" value="1"/>
</dbReference>
<keyword evidence="6" id="KW-0812">Transmembrane</keyword>
<evidence type="ECO:0000256" key="5">
    <source>
        <dbReference type="ARBA" id="ARBA00022519"/>
    </source>
</evidence>
<dbReference type="InterPro" id="IPR003122">
    <property type="entry name" value="Tar_rcpt_lig-bd"/>
</dbReference>
<dbReference type="InterPro" id="IPR004089">
    <property type="entry name" value="MCPsignal_dom"/>
</dbReference>
<reference evidence="14 15" key="1">
    <citation type="submission" date="2021-08" db="EMBL/GenBank/DDBJ databases">
        <title>Culture and genomic analysis of Symbiopectobacterium purcellii sp. nov. gen. nov., isolated from the leafhopper Empoasca decipiens.</title>
        <authorList>
            <person name="Nadal-Jimenez P."/>
            <person name="Siozios S."/>
            <person name="Halliday N."/>
            <person name="Camara M."/>
            <person name="Hurst G.D.D."/>
        </authorList>
    </citation>
    <scope>NUCLEOTIDE SEQUENCE [LARGE SCALE GENOMIC DNA]</scope>
    <source>
        <strain evidence="14 15">SyEd1</strain>
    </source>
</reference>
<keyword evidence="8" id="KW-0472">Membrane</keyword>
<keyword evidence="15" id="KW-1185">Reference proteome</keyword>
<comment type="subcellular location">
    <subcellularLocation>
        <location evidence="1">Cell inner membrane</location>
        <topology evidence="1">Multi-pass membrane protein</topology>
    </subcellularLocation>
</comment>
<evidence type="ECO:0000256" key="8">
    <source>
        <dbReference type="ARBA" id="ARBA00023136"/>
    </source>
</evidence>
<evidence type="ECO:0000256" key="7">
    <source>
        <dbReference type="ARBA" id="ARBA00022989"/>
    </source>
</evidence>
<keyword evidence="5" id="KW-0997">Cell inner membrane</keyword>
<evidence type="ECO:0000256" key="11">
    <source>
        <dbReference type="PROSITE-ProRule" id="PRU00284"/>
    </source>
</evidence>
<keyword evidence="9 11" id="KW-0807">Transducer</keyword>
<accession>A0ABX9AQ55</accession>
<feature type="domain" description="T-SNARE coiled-coil homology" evidence="13">
    <location>
        <begin position="429"/>
        <end position="491"/>
    </location>
</feature>
<dbReference type="PANTHER" id="PTHR43531:SF14">
    <property type="entry name" value="METHYL-ACCEPTING CHEMOTAXIS PROTEIN I-RELATED"/>
    <property type="match status" value="1"/>
</dbReference>
<dbReference type="SMART" id="SM00283">
    <property type="entry name" value="MA"/>
    <property type="match status" value="1"/>
</dbReference>
<evidence type="ECO:0000256" key="6">
    <source>
        <dbReference type="ARBA" id="ARBA00022692"/>
    </source>
</evidence>
<dbReference type="EMBL" id="CP081864">
    <property type="protein sequence ID" value="QZN97152.1"/>
    <property type="molecule type" value="Genomic_DNA"/>
</dbReference>
<dbReference type="PROSITE" id="PS50111">
    <property type="entry name" value="CHEMOTAXIS_TRANSDUC_2"/>
    <property type="match status" value="1"/>
</dbReference>
<evidence type="ECO:0000313" key="14">
    <source>
        <dbReference type="EMBL" id="QZN97152.1"/>
    </source>
</evidence>
<evidence type="ECO:0000259" key="12">
    <source>
        <dbReference type="PROSITE" id="PS50111"/>
    </source>
</evidence>
<evidence type="ECO:0000256" key="4">
    <source>
        <dbReference type="ARBA" id="ARBA00022500"/>
    </source>
</evidence>
<evidence type="ECO:0000256" key="2">
    <source>
        <dbReference type="ARBA" id="ARBA00022475"/>
    </source>
</evidence>
<dbReference type="Pfam" id="PF02203">
    <property type="entry name" value="TarH"/>
    <property type="match status" value="1"/>
</dbReference>
<name>A0ABX9AQ55_9ENTR</name>
<dbReference type="RefSeq" id="WP_222160163.1">
    <property type="nucleotide sequence ID" value="NZ_CP081864.1"/>
</dbReference>
<dbReference type="InterPro" id="IPR004090">
    <property type="entry name" value="Chemotax_Me-accpt_rcpt"/>
</dbReference>
<keyword evidence="4" id="KW-0145">Chemotaxis</keyword>
<keyword evidence="7" id="KW-1133">Transmembrane helix</keyword>
<dbReference type="PANTHER" id="PTHR43531">
    <property type="entry name" value="PROTEIN ICFG"/>
    <property type="match status" value="1"/>
</dbReference>
<gene>
    <name evidence="14" type="ORF">K6K13_07220</name>
</gene>
<feature type="domain" description="Methyl-accepting transducer" evidence="12">
    <location>
        <begin position="270"/>
        <end position="499"/>
    </location>
</feature>
<keyword evidence="2" id="KW-1003">Cell membrane</keyword>
<evidence type="ECO:0000313" key="15">
    <source>
        <dbReference type="Proteomes" id="UP000825886"/>
    </source>
</evidence>
<evidence type="ECO:0000256" key="9">
    <source>
        <dbReference type="ARBA" id="ARBA00023224"/>
    </source>
</evidence>
<comment type="similarity">
    <text evidence="10">Belongs to the methyl-accepting chemotaxis (MCP) protein family.</text>
</comment>
<evidence type="ECO:0000259" key="13">
    <source>
        <dbReference type="PROSITE" id="PS50192"/>
    </source>
</evidence>
<dbReference type="InterPro" id="IPR051310">
    <property type="entry name" value="MCP_chemotaxis"/>
</dbReference>
<dbReference type="SUPFAM" id="SSF58104">
    <property type="entry name" value="Methyl-accepting chemotaxis protein (MCP) signaling domain"/>
    <property type="match status" value="1"/>
</dbReference>
<evidence type="ECO:0000256" key="1">
    <source>
        <dbReference type="ARBA" id="ARBA00004429"/>
    </source>
</evidence>
<dbReference type="PRINTS" id="PR00260">
    <property type="entry name" value="CHEMTRNSDUCR"/>
</dbReference>
<evidence type="ECO:0000256" key="3">
    <source>
        <dbReference type="ARBA" id="ARBA00022481"/>
    </source>
</evidence>
<dbReference type="Gene3D" id="1.10.287.950">
    <property type="entry name" value="Methyl-accepting chemotaxis protein"/>
    <property type="match status" value="1"/>
</dbReference>
<sequence length="559" mass="59869">MSFLKNISIRVMVLMIVAFLLAIWGGASGYSLYSLQQATQLIAQSEVQRKSHAQLLYGVEQSFRAMTTLEQAASYTLNSDVENARQALAQAQPAIANVKSSLEAFKNGAHGDVTPAAIEGVVRTWSALVTVALEPLQQALQQNEPDALRQRLSQTYPVVHAFGDEIKRYTDQVAASPAISEAQGHHENNRNALIAALLVGVLALLFTEYYLKNYLVTPISVLKSHLAQLTAGRLGYELTEFGRNCAGRLIPDIKLLQKTLRDTVTAIRQGASVVQDRTANIKEGNDSLSSRTEQQAAALQQTAASMEQMSATVKQNTENVHQARRLAQDASNMAKRGGDISKNVMQTMNDISASSRKISDINTVINGIAFQTNILALNAAVEAARAGEQGKGFAVVAGEVRSLAQRSAQAAKEIEALIAESVTRVSAGASQVQQSGEAMSGIIESVSHVNDVISEIAAATEEQSHGISQISQTVHEMDRVTQQNAALVVQSAEAAAELEDEADGLLAAVDVFHLTESAPESRQTQSVIKPVVKRPGVASRPTALLTSGQNAAHGGWEKF</sequence>
<proteinExistence type="inferred from homology"/>
<keyword evidence="3" id="KW-0488">Methylation</keyword>
<dbReference type="Proteomes" id="UP000825886">
    <property type="component" value="Chromosome"/>
</dbReference>